<dbReference type="AlphaFoldDB" id="A0A067S8E2"/>
<reference evidence="4" key="1">
    <citation type="journal article" date="2014" name="Proc. Natl. Acad. Sci. U.S.A.">
        <title>Extensive sampling of basidiomycete genomes demonstrates inadequacy of the white-rot/brown-rot paradigm for wood decay fungi.</title>
        <authorList>
            <person name="Riley R."/>
            <person name="Salamov A.A."/>
            <person name="Brown D.W."/>
            <person name="Nagy L.G."/>
            <person name="Floudas D."/>
            <person name="Held B.W."/>
            <person name="Levasseur A."/>
            <person name="Lombard V."/>
            <person name="Morin E."/>
            <person name="Otillar R."/>
            <person name="Lindquist E.A."/>
            <person name="Sun H."/>
            <person name="LaButti K.M."/>
            <person name="Schmutz J."/>
            <person name="Jabbour D."/>
            <person name="Luo H."/>
            <person name="Baker S.E."/>
            <person name="Pisabarro A.G."/>
            <person name="Walton J.D."/>
            <person name="Blanchette R.A."/>
            <person name="Henrissat B."/>
            <person name="Martin F."/>
            <person name="Cullen D."/>
            <person name="Hibbett D.S."/>
            <person name="Grigoriev I.V."/>
        </authorList>
    </citation>
    <scope>NUCLEOTIDE SEQUENCE [LARGE SCALE GENOMIC DNA]</scope>
    <source>
        <strain evidence="4">CBS 339.88</strain>
    </source>
</reference>
<gene>
    <name evidence="3" type="ORF">GALMADRAFT_259681</name>
</gene>
<evidence type="ECO:0000256" key="1">
    <source>
        <dbReference type="SAM" id="Coils"/>
    </source>
</evidence>
<evidence type="ECO:0000313" key="3">
    <source>
        <dbReference type="EMBL" id="KDR66197.1"/>
    </source>
</evidence>
<dbReference type="Pfam" id="PF01926">
    <property type="entry name" value="MMR_HSR1"/>
    <property type="match status" value="1"/>
</dbReference>
<name>A0A067S8E2_GALM3</name>
<dbReference type="HOGENOM" id="CLU_018003_1_3_1"/>
<accession>A0A067S8E2</accession>
<proteinExistence type="predicted"/>
<evidence type="ECO:0000313" key="4">
    <source>
        <dbReference type="Proteomes" id="UP000027222"/>
    </source>
</evidence>
<dbReference type="InterPro" id="IPR027417">
    <property type="entry name" value="P-loop_NTPase"/>
</dbReference>
<dbReference type="SUPFAM" id="SSF52540">
    <property type="entry name" value="P-loop containing nucleoside triphosphate hydrolases"/>
    <property type="match status" value="1"/>
</dbReference>
<evidence type="ECO:0000259" key="2">
    <source>
        <dbReference type="Pfam" id="PF01926"/>
    </source>
</evidence>
<feature type="domain" description="G" evidence="2">
    <location>
        <begin position="11"/>
        <end position="75"/>
    </location>
</feature>
<dbReference type="OrthoDB" id="8954335at2759"/>
<dbReference type="InterPro" id="IPR006073">
    <property type="entry name" value="GTP-bd"/>
</dbReference>
<dbReference type="EMBL" id="KL142426">
    <property type="protein sequence ID" value="KDR66197.1"/>
    <property type="molecule type" value="Genomic_DNA"/>
</dbReference>
<dbReference type="Proteomes" id="UP000027222">
    <property type="component" value="Unassembled WGS sequence"/>
</dbReference>
<keyword evidence="4" id="KW-1185">Reference proteome</keyword>
<protein>
    <recommendedName>
        <fullName evidence="2">G domain-containing protein</fullName>
    </recommendedName>
</protein>
<dbReference type="GO" id="GO:0005525">
    <property type="term" value="F:GTP binding"/>
    <property type="evidence" value="ECO:0007669"/>
    <property type="project" value="InterPro"/>
</dbReference>
<dbReference type="Gene3D" id="3.40.50.300">
    <property type="entry name" value="P-loop containing nucleotide triphosphate hydrolases"/>
    <property type="match status" value="1"/>
</dbReference>
<organism evidence="3 4">
    <name type="scientific">Galerina marginata (strain CBS 339.88)</name>
    <dbReference type="NCBI Taxonomy" id="685588"/>
    <lineage>
        <taxon>Eukaryota</taxon>
        <taxon>Fungi</taxon>
        <taxon>Dikarya</taxon>
        <taxon>Basidiomycota</taxon>
        <taxon>Agaricomycotina</taxon>
        <taxon>Agaricomycetes</taxon>
        <taxon>Agaricomycetidae</taxon>
        <taxon>Agaricales</taxon>
        <taxon>Agaricineae</taxon>
        <taxon>Strophariaceae</taxon>
        <taxon>Galerina</taxon>
    </lineage>
</organism>
<feature type="coiled-coil region" evidence="1">
    <location>
        <begin position="225"/>
        <end position="252"/>
    </location>
</feature>
<sequence>MAAEQDDEIMIAIMGPTGTGKSSFIRLVTGNDKVVVSDSLESQTSEVTVFDYRRPDGRRMILIDTPGFDDSRDDMTDADILGMIGAFLKEEYDNKRCLNGLVYMYNISNTRMGGIDRRNLKLFQQLVGKDTLCNVVVATTMWHAVPDKTIGERRQNELGSKDTMFKPLIDAGARIFPHDSGIESAQNIVAIILGHDHSPQPLLIQKELSKPGNRLIDTSAGAQLVAEFKQLDDRDKKKLKKLEEDLKEARKIGDHTEVMELIRERDKLMLNIKNRRRDRGLLERNADELGLVYGIRAGYRVLGVPGAIIGAVASIIGSQFLSKGKEIEERIGTSQDKSVTRRVAQFAADTEGLVEDLAKEGEKLIGGQTGAIVGGLMGATLGTIGCVGAGYFHVRECRQEATLSSPHL</sequence>
<keyword evidence="1" id="KW-0175">Coiled coil</keyword>